<dbReference type="InterPro" id="IPR052858">
    <property type="entry name" value="E3_ubiquitin-ligase_LIN"/>
</dbReference>
<dbReference type="SUPFAM" id="SSF57850">
    <property type="entry name" value="RING/U-box"/>
    <property type="match status" value="1"/>
</dbReference>
<comment type="catalytic activity">
    <reaction evidence="1">
        <text>S-ubiquitinyl-[E2 ubiquitin-conjugating enzyme]-L-cysteine + [acceptor protein]-L-lysine = [E2 ubiquitin-conjugating enzyme]-L-cysteine + N(6)-ubiquitinyl-[acceptor protein]-L-lysine.</text>
        <dbReference type="EC" id="2.3.2.27"/>
    </reaction>
</comment>
<evidence type="ECO:0000259" key="9">
    <source>
        <dbReference type="PROSITE" id="PS51698"/>
    </source>
</evidence>
<dbReference type="InterPro" id="IPR045210">
    <property type="entry name" value="RING-Ubox_PUB"/>
</dbReference>
<dbReference type="SMART" id="SM00320">
    <property type="entry name" value="WD40"/>
    <property type="match status" value="5"/>
</dbReference>
<dbReference type="InterPro" id="IPR013083">
    <property type="entry name" value="Znf_RING/FYVE/PHD"/>
</dbReference>
<feature type="region of interest" description="Disordered" evidence="8">
    <location>
        <begin position="470"/>
        <end position="519"/>
    </location>
</feature>
<evidence type="ECO:0000256" key="5">
    <source>
        <dbReference type="ARBA" id="ARBA00022679"/>
    </source>
</evidence>
<evidence type="ECO:0000256" key="2">
    <source>
        <dbReference type="ARBA" id="ARBA00004906"/>
    </source>
</evidence>
<dbReference type="Gene3D" id="3.30.40.10">
    <property type="entry name" value="Zinc/RING finger domain, C3HC4 (zinc finger)"/>
    <property type="match status" value="1"/>
</dbReference>
<keyword evidence="4 7" id="KW-0853">WD repeat</keyword>
<dbReference type="InterPro" id="IPR016024">
    <property type="entry name" value="ARM-type_fold"/>
</dbReference>
<dbReference type="PRINTS" id="PR00320">
    <property type="entry name" value="GPROTEINBRPT"/>
</dbReference>
<dbReference type="EMBL" id="GDJX01027331">
    <property type="protein sequence ID" value="JAT40605.1"/>
    <property type="molecule type" value="Transcribed_RNA"/>
</dbReference>
<dbReference type="InterPro" id="IPR015943">
    <property type="entry name" value="WD40/YVTN_repeat-like_dom_sf"/>
</dbReference>
<name>A0A1D1XDX5_9ARAE</name>
<evidence type="ECO:0000256" key="4">
    <source>
        <dbReference type="ARBA" id="ARBA00022574"/>
    </source>
</evidence>
<feature type="domain" description="U-box" evidence="9">
    <location>
        <begin position="579"/>
        <end position="654"/>
    </location>
</feature>
<organism evidence="10">
    <name type="scientific">Anthurium amnicola</name>
    <dbReference type="NCBI Taxonomy" id="1678845"/>
    <lineage>
        <taxon>Eukaryota</taxon>
        <taxon>Viridiplantae</taxon>
        <taxon>Streptophyta</taxon>
        <taxon>Embryophyta</taxon>
        <taxon>Tracheophyta</taxon>
        <taxon>Spermatophyta</taxon>
        <taxon>Magnoliopsida</taxon>
        <taxon>Liliopsida</taxon>
        <taxon>Araceae</taxon>
        <taxon>Pothoideae</taxon>
        <taxon>Potheae</taxon>
        <taxon>Anthurium</taxon>
    </lineage>
</organism>
<dbReference type="PANTHER" id="PTHR47446">
    <property type="entry name" value="RING-TYPE E3 UBIQUITIN TRANSFERASE"/>
    <property type="match status" value="1"/>
</dbReference>
<feature type="compositionally biased region" description="Polar residues" evidence="8">
    <location>
        <begin position="484"/>
        <end position="499"/>
    </location>
</feature>
<feature type="repeat" description="WD" evidence="7">
    <location>
        <begin position="1314"/>
        <end position="1351"/>
    </location>
</feature>
<evidence type="ECO:0000256" key="7">
    <source>
        <dbReference type="PROSITE-ProRule" id="PRU00221"/>
    </source>
</evidence>
<feature type="compositionally biased region" description="Basic residues" evidence="8">
    <location>
        <begin position="421"/>
        <end position="430"/>
    </location>
</feature>
<dbReference type="InterPro" id="IPR056514">
    <property type="entry name" value="ARM_LIN_2nd"/>
</dbReference>
<feature type="repeat" description="WD" evidence="7">
    <location>
        <begin position="1524"/>
        <end position="1558"/>
    </location>
</feature>
<dbReference type="SUPFAM" id="SSF50978">
    <property type="entry name" value="WD40 repeat-like"/>
    <property type="match status" value="1"/>
</dbReference>
<feature type="compositionally biased region" description="Low complexity" evidence="8">
    <location>
        <begin position="507"/>
        <end position="519"/>
    </location>
</feature>
<dbReference type="GO" id="GO:0016567">
    <property type="term" value="P:protein ubiquitination"/>
    <property type="evidence" value="ECO:0007669"/>
    <property type="project" value="UniProtKB-UniPathway"/>
</dbReference>
<dbReference type="Gene3D" id="1.25.10.10">
    <property type="entry name" value="Leucine-rich Repeat Variant"/>
    <property type="match status" value="1"/>
</dbReference>
<dbReference type="Pfam" id="PF23628">
    <property type="entry name" value="ARM_LIN_C"/>
    <property type="match status" value="1"/>
</dbReference>
<evidence type="ECO:0000313" key="10">
    <source>
        <dbReference type="EMBL" id="JAT40605.1"/>
    </source>
</evidence>
<keyword evidence="5" id="KW-0808">Transferase</keyword>
<dbReference type="SMART" id="SM00504">
    <property type="entry name" value="Ubox"/>
    <property type="match status" value="1"/>
</dbReference>
<evidence type="ECO:0000256" key="6">
    <source>
        <dbReference type="ARBA" id="ARBA00022737"/>
    </source>
</evidence>
<dbReference type="InterPro" id="IPR001680">
    <property type="entry name" value="WD40_rpt"/>
</dbReference>
<dbReference type="Pfam" id="PF23654">
    <property type="entry name" value="ARM_LIN_2nd"/>
    <property type="match status" value="1"/>
</dbReference>
<dbReference type="InterPro" id="IPR011989">
    <property type="entry name" value="ARM-like"/>
</dbReference>
<dbReference type="SUPFAM" id="SSF48371">
    <property type="entry name" value="ARM repeat"/>
    <property type="match status" value="1"/>
</dbReference>
<dbReference type="InterPro" id="IPR055566">
    <property type="entry name" value="ARM_LIN"/>
</dbReference>
<dbReference type="PANTHER" id="PTHR47446:SF3">
    <property type="entry name" value="RING-TYPE E3 UBIQUITIN TRANSFERASE"/>
    <property type="match status" value="1"/>
</dbReference>
<keyword evidence="6" id="KW-0677">Repeat</keyword>
<gene>
    <name evidence="10" type="primary">CERBERUS_1</name>
    <name evidence="10" type="ORF">g.72394</name>
</gene>
<feature type="region of interest" description="Disordered" evidence="8">
    <location>
        <begin position="404"/>
        <end position="448"/>
    </location>
</feature>
<dbReference type="PROSITE" id="PS50082">
    <property type="entry name" value="WD_REPEATS_2"/>
    <property type="match status" value="2"/>
</dbReference>
<dbReference type="GO" id="GO:0061630">
    <property type="term" value="F:ubiquitin protein ligase activity"/>
    <property type="evidence" value="ECO:0007669"/>
    <property type="project" value="UniProtKB-EC"/>
</dbReference>
<dbReference type="InterPro" id="IPR020472">
    <property type="entry name" value="WD40_PAC1"/>
</dbReference>
<evidence type="ECO:0000256" key="1">
    <source>
        <dbReference type="ARBA" id="ARBA00000900"/>
    </source>
</evidence>
<protein>
    <recommendedName>
        <fullName evidence="3">RING-type E3 ubiquitin transferase</fullName>
        <ecNumber evidence="3">2.3.2.27</ecNumber>
    </recommendedName>
</protein>
<dbReference type="Pfam" id="PF00400">
    <property type="entry name" value="WD40"/>
    <property type="match status" value="2"/>
</dbReference>
<dbReference type="UniPathway" id="UPA00143"/>
<dbReference type="InterPro" id="IPR036322">
    <property type="entry name" value="WD40_repeat_dom_sf"/>
</dbReference>
<evidence type="ECO:0000256" key="8">
    <source>
        <dbReference type="SAM" id="MobiDB-lite"/>
    </source>
</evidence>
<dbReference type="InterPro" id="IPR056512">
    <property type="entry name" value="LIN_N"/>
</dbReference>
<reference evidence="10" key="1">
    <citation type="submission" date="2015-07" db="EMBL/GenBank/DDBJ databases">
        <title>Transcriptome Assembly of Anthurium amnicola.</title>
        <authorList>
            <person name="Suzuki J."/>
        </authorList>
    </citation>
    <scope>NUCLEOTIDE SEQUENCE</scope>
</reference>
<sequence length="1558" mass="171087">SLSLSLFPDPKPELAMSRRQKQRMAMEAKDVPRFLSSTVGSFVQHRLVDRDNRLRHKDLCSERLAANDSGTIRYSDQAVLANLDWGIDALEEAIATSNPEAKLARLDHAEKMLQVCAMLDPSLATAGVPNSYLSAWAYLHLSYLWALRVPAGSGSVLHVLEMFAVEPFFSRVDFAPELWEALFLPHMASIVEWYSEARHRVVMEGIPDPADLSFMAGGGDSYADPLFDESLVLSLRPDQAEKLRELETAYGHSLDHNTRLYAKYYRDCLSQDPALTGGKKGAVPMVPIAEPPMTPLHEVNRAIPDFVKFGPILPKSAGFPSSPREKQDDESNAGAASVTSSPSRFAVTSYSAREGTCSATDFKGTLFERHEKAIDSKGANVFADPDVCGNISIDSDISGCEFMPTNATESNKNDRNGSRTHSLRKKHHSGSLRAFSPVDFPEASPPNVPCPKTVRASKKATGQLIHLSSNRIRGPSPKIFSPLGSPNISSPTVSSPNPSKKTESLDHLLSGHSGTSSESSIALSVDSDVLKTTQDSFSGMVVANSTTNILKNNFHTENEETAVQISDSFPLLGKLTQTRPPKDFVCPITGQLFNDPVTLETGQTYERRAIQEWLKRGNTTCPITRQPLSATILPKTNYVLKRLVTSWKERHPDLAQEASDSGPPSASLSPIYSGGLSLTNSTALHLPLSLSAENAFNYGRRSKRFTQAAVCATPTSVICQAAVETAMNELKPYVSCLCTSDDLKELEIAVLTIARVFKDSKVNPEIPMYLSEPTTINGLMEILLTSIDREVLRASTYILSELVFVNESVGETLMSVDSDFDCLVALLKNGLTETVVLIYLLEPAFSRLSNYDVIPSLLQVVSSKCDQMDDFLFLVDPKDAAIAILEQILLGGDKSSQMQNVKTVISSNGLPALFKCLTRLEGRLHVISILLICLRSDRRCRNLIAKSADLAPILELFHEGSDGARRICIDFLYEIICLNRRTFRKQILQVIKDEGAFSTMHNFLVYLQMAPLEQQPIVASLLLQLDLLVEPSKMSIYREDAIDAFIEALSQKDFPICQTIALKALSCLSGRFNASGNSLTEAWLLKISGHELPYTSLMKEGRTQIEETVSPDVLVEEEKTNSDWEKQVSSVLCNHDNGSIFKALEECARGNSLELSKSWLVLSTWLTHMLDSITDMDVRMVACHSLLQHFVNVLQSSKNLEEKILAGLALKSFTSNSDALKELGMYVESIRKPLRKLKRCSTMAADTMKALMNSTFIDLTQLWSCTEVDRIDSSINGELLSMAYLQGRLFSSHSDGSIKVWDAGKMCLRLIQEVREHIRAVTCLSITSSGDKLYSGSLDKTIRVWAIKSEEVHCLQVYDVKEAILCLSASANLACFASQGTSVKVHNWHSIQRSINLSRNIKCLVMMEEHLYCSCSDCTIQEVDLNASSSTTLFSGIRRLLGKQTINALCIDNGVLYAGGSSVDGTAGKAFLLSQKSAIGTFSTSLDITSIAVDGDFVFTGTKCGTIEVWLRERLAWITSIKVGGGTSAKVTSLTVDSDGDMLFAGSSDGTIQVWSLD</sequence>
<dbReference type="CDD" id="cd16664">
    <property type="entry name" value="RING-Ubox_PUB"/>
    <property type="match status" value="1"/>
</dbReference>
<feature type="region of interest" description="Disordered" evidence="8">
    <location>
        <begin position="317"/>
        <end position="340"/>
    </location>
</feature>
<dbReference type="PROSITE" id="PS51698">
    <property type="entry name" value="U_BOX"/>
    <property type="match status" value="1"/>
</dbReference>
<comment type="pathway">
    <text evidence="2">Protein modification; protein ubiquitination.</text>
</comment>
<dbReference type="Pfam" id="PF23568">
    <property type="entry name" value="ARM_LIN"/>
    <property type="match status" value="1"/>
</dbReference>
<dbReference type="InterPro" id="IPR003613">
    <property type="entry name" value="Ubox_domain"/>
</dbReference>
<evidence type="ECO:0000256" key="3">
    <source>
        <dbReference type="ARBA" id="ARBA00012483"/>
    </source>
</evidence>
<accession>A0A1D1XDX5</accession>
<feature type="non-terminal residue" evidence="10">
    <location>
        <position position="1"/>
    </location>
</feature>
<dbReference type="PROSITE" id="PS50294">
    <property type="entry name" value="WD_REPEATS_REGION"/>
    <property type="match status" value="2"/>
</dbReference>
<dbReference type="Pfam" id="PF04564">
    <property type="entry name" value="U-box"/>
    <property type="match status" value="1"/>
</dbReference>
<proteinExistence type="predicted"/>
<dbReference type="EC" id="2.3.2.27" evidence="3"/>
<dbReference type="Gene3D" id="2.130.10.10">
    <property type="entry name" value="YVTN repeat-like/Quinoprotein amine dehydrogenase"/>
    <property type="match status" value="2"/>
</dbReference>